<evidence type="ECO:0000313" key="7">
    <source>
        <dbReference type="EMBL" id="KAG9233244.1"/>
    </source>
</evidence>
<evidence type="ECO:0000256" key="4">
    <source>
        <dbReference type="ARBA" id="ARBA00022989"/>
    </source>
</evidence>
<evidence type="ECO:0000256" key="3">
    <source>
        <dbReference type="ARBA" id="ARBA00022692"/>
    </source>
</evidence>
<feature type="transmembrane region" description="Helical" evidence="6">
    <location>
        <begin position="131"/>
        <end position="150"/>
    </location>
</feature>
<comment type="subcellular location">
    <subcellularLocation>
        <location evidence="1">Membrane</location>
    </subcellularLocation>
</comment>
<dbReference type="Gene3D" id="1.10.10.1740">
    <property type="entry name" value="Transmembrane protein 14-like"/>
    <property type="match status" value="1"/>
</dbReference>
<keyword evidence="8" id="KW-1185">Reference proteome</keyword>
<comment type="similarity">
    <text evidence="2">Belongs to the TMEM14 family.</text>
</comment>
<dbReference type="AlphaFoldDB" id="A0A9P7YGH9"/>
<dbReference type="InterPro" id="IPR005349">
    <property type="entry name" value="TMEM14"/>
</dbReference>
<evidence type="ECO:0000256" key="1">
    <source>
        <dbReference type="ARBA" id="ARBA00004370"/>
    </source>
</evidence>
<comment type="caution">
    <text evidence="7">The sequence shown here is derived from an EMBL/GenBank/DDBJ whole genome shotgun (WGS) entry which is preliminary data.</text>
</comment>
<dbReference type="PANTHER" id="PTHR12668">
    <property type="entry name" value="TRANSMEMBRANE PROTEIN 14, 15"/>
    <property type="match status" value="1"/>
</dbReference>
<feature type="transmembrane region" description="Helical" evidence="6">
    <location>
        <begin position="78"/>
        <end position="96"/>
    </location>
</feature>
<keyword evidence="5 6" id="KW-0472">Membrane</keyword>
<evidence type="ECO:0000256" key="5">
    <source>
        <dbReference type="ARBA" id="ARBA00023136"/>
    </source>
</evidence>
<accession>A0A9P7YGH9</accession>
<name>A0A9P7YGH9_9HELO</name>
<organism evidence="7 8">
    <name type="scientific">Amylocarpus encephaloides</name>
    <dbReference type="NCBI Taxonomy" id="45428"/>
    <lineage>
        <taxon>Eukaryota</taxon>
        <taxon>Fungi</taxon>
        <taxon>Dikarya</taxon>
        <taxon>Ascomycota</taxon>
        <taxon>Pezizomycotina</taxon>
        <taxon>Leotiomycetes</taxon>
        <taxon>Helotiales</taxon>
        <taxon>Helotiales incertae sedis</taxon>
        <taxon>Amylocarpus</taxon>
    </lineage>
</organism>
<feature type="transmembrane region" description="Helical" evidence="6">
    <location>
        <begin position="108"/>
        <end position="125"/>
    </location>
</feature>
<dbReference type="PANTHER" id="PTHR12668:SF15">
    <property type="entry name" value="UPF0136 DOMAIN PROTEIN (AFU_ORTHOLOGUE AFUA_1G03720)"/>
    <property type="match status" value="1"/>
</dbReference>
<protein>
    <submittedName>
        <fullName evidence="7">Transmembrane proteins 14C-domain-containing protein</fullName>
    </submittedName>
</protein>
<dbReference type="OrthoDB" id="5620at2759"/>
<gene>
    <name evidence="7" type="ORF">BJ875DRAFT_464676</name>
</gene>
<sequence length="154" mass="16472">MGSGRGCLQPAAALRWRTTSRSFAIQRLSSSSSEINIKFQTREKIFRSIKMAIETPAYIIGALTASGGTFGYVKTGSIPSIVAGLTVGTLYLLGGYRIQNRLSYGIELALLASIVLAGSSIPRAIRGQKPLPIGLSALALYGLFTFGNAWRTQK</sequence>
<dbReference type="Pfam" id="PF03647">
    <property type="entry name" value="Tmemb_14"/>
    <property type="match status" value="1"/>
</dbReference>
<dbReference type="GO" id="GO:0016020">
    <property type="term" value="C:membrane"/>
    <property type="evidence" value="ECO:0007669"/>
    <property type="project" value="UniProtKB-SubCell"/>
</dbReference>
<evidence type="ECO:0000313" key="8">
    <source>
        <dbReference type="Proteomes" id="UP000824998"/>
    </source>
</evidence>
<evidence type="ECO:0000256" key="2">
    <source>
        <dbReference type="ARBA" id="ARBA00007590"/>
    </source>
</evidence>
<dbReference type="EMBL" id="MU251509">
    <property type="protein sequence ID" value="KAG9233244.1"/>
    <property type="molecule type" value="Genomic_DNA"/>
</dbReference>
<proteinExistence type="inferred from homology"/>
<dbReference type="Proteomes" id="UP000824998">
    <property type="component" value="Unassembled WGS sequence"/>
</dbReference>
<keyword evidence="4 6" id="KW-1133">Transmembrane helix</keyword>
<keyword evidence="3 6" id="KW-0812">Transmembrane</keyword>
<dbReference type="InterPro" id="IPR044890">
    <property type="entry name" value="TMEM14_sf"/>
</dbReference>
<evidence type="ECO:0000256" key="6">
    <source>
        <dbReference type="SAM" id="Phobius"/>
    </source>
</evidence>
<feature type="transmembrane region" description="Helical" evidence="6">
    <location>
        <begin position="51"/>
        <end position="72"/>
    </location>
</feature>
<reference evidence="7" key="1">
    <citation type="journal article" date="2021" name="IMA Fungus">
        <title>Genomic characterization of three marine fungi, including Emericellopsis atlantica sp. nov. with signatures of a generalist lifestyle and marine biomass degradation.</title>
        <authorList>
            <person name="Hagestad O.C."/>
            <person name="Hou L."/>
            <person name="Andersen J.H."/>
            <person name="Hansen E.H."/>
            <person name="Altermark B."/>
            <person name="Li C."/>
            <person name="Kuhnert E."/>
            <person name="Cox R.J."/>
            <person name="Crous P.W."/>
            <person name="Spatafora J.W."/>
            <person name="Lail K."/>
            <person name="Amirebrahimi M."/>
            <person name="Lipzen A."/>
            <person name="Pangilinan J."/>
            <person name="Andreopoulos W."/>
            <person name="Hayes R.D."/>
            <person name="Ng V."/>
            <person name="Grigoriev I.V."/>
            <person name="Jackson S.A."/>
            <person name="Sutton T.D.S."/>
            <person name="Dobson A.D.W."/>
            <person name="Rama T."/>
        </authorList>
    </citation>
    <scope>NUCLEOTIDE SEQUENCE</scope>
    <source>
        <strain evidence="7">TRa018bII</strain>
    </source>
</reference>